<dbReference type="InterPro" id="IPR058278">
    <property type="entry name" value="DUF7972"/>
</dbReference>
<dbReference type="Pfam" id="PF25927">
    <property type="entry name" value="DUF7972"/>
    <property type="match status" value="1"/>
</dbReference>
<keyword evidence="2" id="KW-0472">Membrane</keyword>
<feature type="compositionally biased region" description="Acidic residues" evidence="1">
    <location>
        <begin position="1"/>
        <end position="25"/>
    </location>
</feature>
<accession>A0A8J7YGI3</accession>
<dbReference type="Proteomes" id="UP000766550">
    <property type="component" value="Unassembled WGS sequence"/>
</dbReference>
<dbReference type="OrthoDB" id="202254at2157"/>
<reference evidence="3 4" key="1">
    <citation type="submission" date="2021-06" db="EMBL/GenBank/DDBJ databases">
        <title>New haloarchaea isolates fom saline soil.</title>
        <authorList>
            <person name="Duran-Viseras A."/>
            <person name="Sanchez-Porro C.S."/>
            <person name="Ventosa A."/>
        </authorList>
    </citation>
    <scope>NUCLEOTIDE SEQUENCE [LARGE SCALE GENOMIC DNA]</scope>
    <source>
        <strain evidence="3 4">JCM 183640</strain>
    </source>
</reference>
<feature type="region of interest" description="Disordered" evidence="1">
    <location>
        <begin position="1"/>
        <end position="29"/>
    </location>
</feature>
<keyword evidence="4" id="KW-1185">Reference proteome</keyword>
<comment type="caution">
    <text evidence="3">The sequence shown here is derived from an EMBL/GenBank/DDBJ whole genome shotgun (WGS) entry which is preliminary data.</text>
</comment>
<sequence>MSSSIDPDEDVNVDTETDLESDADADIGTANTMRQRAGESRAKLWVMLGANRLLITGLLALTVFVAVLVVGTQFYPGFHADLQTEDTIETIFSTMIGAIITGTTLVVTISQLVISQENGPLGDQHERMSSTMNVRDYTRDLVDRPVPADPSAFLRNIIDASGDRARKLRDSISDKDDDELKAEVNEFTTSLLGNGQQVREQLDGASFGSFDVLFAALNYNYGWKIFQAERIKYDYQDSLTDDEKELIEQLRTTLSMFGPGREHVKTLYFEWALINLSQLILYISVPALIVAGGMLAFVDGTSVTGSFVGVAHITILVTAAFTVTLLPHLLLVSYIARVATVAKRTLAIGPLILRESQR</sequence>
<evidence type="ECO:0000313" key="4">
    <source>
        <dbReference type="Proteomes" id="UP000766550"/>
    </source>
</evidence>
<protein>
    <recommendedName>
        <fullName evidence="5">DUF4239 domain-containing protein</fullName>
    </recommendedName>
</protein>
<proteinExistence type="predicted"/>
<feature type="transmembrane region" description="Helical" evidence="2">
    <location>
        <begin position="91"/>
        <end position="114"/>
    </location>
</feature>
<organism evidence="3 4">
    <name type="scientific">Haloarcula limicola</name>
    <dbReference type="NCBI Taxonomy" id="1429915"/>
    <lineage>
        <taxon>Archaea</taxon>
        <taxon>Methanobacteriati</taxon>
        <taxon>Methanobacteriota</taxon>
        <taxon>Stenosarchaea group</taxon>
        <taxon>Halobacteria</taxon>
        <taxon>Halobacteriales</taxon>
        <taxon>Haloarculaceae</taxon>
        <taxon>Haloarcula</taxon>
    </lineage>
</organism>
<keyword evidence="2" id="KW-0812">Transmembrane</keyword>
<evidence type="ECO:0000313" key="3">
    <source>
        <dbReference type="EMBL" id="MBV0926063.1"/>
    </source>
</evidence>
<keyword evidence="2" id="KW-1133">Transmembrane helix</keyword>
<evidence type="ECO:0008006" key="5">
    <source>
        <dbReference type="Google" id="ProtNLM"/>
    </source>
</evidence>
<feature type="transmembrane region" description="Helical" evidence="2">
    <location>
        <begin position="310"/>
        <end position="336"/>
    </location>
</feature>
<gene>
    <name evidence="3" type="ORF">KTS45_17805</name>
</gene>
<evidence type="ECO:0000256" key="2">
    <source>
        <dbReference type="SAM" id="Phobius"/>
    </source>
</evidence>
<name>A0A8J7YGI3_9EURY</name>
<dbReference type="RefSeq" id="WP_162318737.1">
    <property type="nucleotide sequence ID" value="NZ_JAHQXF010000003.1"/>
</dbReference>
<evidence type="ECO:0000256" key="1">
    <source>
        <dbReference type="SAM" id="MobiDB-lite"/>
    </source>
</evidence>
<feature type="transmembrane region" description="Helical" evidence="2">
    <location>
        <begin position="279"/>
        <end position="298"/>
    </location>
</feature>
<dbReference type="EMBL" id="JAHQXF010000003">
    <property type="protein sequence ID" value="MBV0926063.1"/>
    <property type="molecule type" value="Genomic_DNA"/>
</dbReference>
<feature type="transmembrane region" description="Helical" evidence="2">
    <location>
        <begin position="44"/>
        <end position="71"/>
    </location>
</feature>
<dbReference type="AlphaFoldDB" id="A0A8J7YGI3"/>